<organism evidence="1 2">
    <name type="scientific">[Clostridium] leptum DSM 753</name>
    <dbReference type="NCBI Taxonomy" id="428125"/>
    <lineage>
        <taxon>Bacteria</taxon>
        <taxon>Bacillati</taxon>
        <taxon>Bacillota</taxon>
        <taxon>Clostridia</taxon>
        <taxon>Eubacteriales</taxon>
        <taxon>Oscillospiraceae</taxon>
        <taxon>Oscillospiraceae incertae sedis</taxon>
    </lineage>
</organism>
<sequence length="64" mass="7101">MAGIRLAKENLSLGKDRIVIINSNSSRGRENVEKPFFLRKSGKKTGKAPVEWMWRTGGKKSGAL</sequence>
<dbReference type="AlphaFoldDB" id="A7VRS5"/>
<protein>
    <submittedName>
        <fullName evidence="1">Uncharacterized protein</fullName>
    </submittedName>
</protein>
<dbReference type="EMBL" id="ABCB02000017">
    <property type="protein sequence ID" value="EDO61755.1"/>
    <property type="molecule type" value="Genomic_DNA"/>
</dbReference>
<dbReference type="Proteomes" id="UP000003490">
    <property type="component" value="Unassembled WGS sequence"/>
</dbReference>
<reference evidence="1 2" key="2">
    <citation type="submission" date="2007-08" db="EMBL/GenBank/DDBJ databases">
        <authorList>
            <person name="Fulton L."/>
            <person name="Clifton S."/>
            <person name="Fulton B."/>
            <person name="Xu J."/>
            <person name="Minx P."/>
            <person name="Pepin K.H."/>
            <person name="Johnson M."/>
            <person name="Thiruvilangam P."/>
            <person name="Bhonagiri V."/>
            <person name="Nash W.E."/>
            <person name="Wang C."/>
            <person name="Mardis E.R."/>
            <person name="Wilson R.K."/>
        </authorList>
    </citation>
    <scope>NUCLEOTIDE SEQUENCE [LARGE SCALE GENOMIC DNA]</scope>
    <source>
        <strain evidence="1 2">DSM 753</strain>
    </source>
</reference>
<comment type="caution">
    <text evidence="1">The sequence shown here is derived from an EMBL/GenBank/DDBJ whole genome shotgun (WGS) entry which is preliminary data.</text>
</comment>
<evidence type="ECO:0000313" key="2">
    <source>
        <dbReference type="Proteomes" id="UP000003490"/>
    </source>
</evidence>
<gene>
    <name evidence="1" type="ORF">CLOLEP_01259</name>
</gene>
<dbReference type="HOGENOM" id="CLU_2859788_0_0_9"/>
<evidence type="ECO:0000313" key="1">
    <source>
        <dbReference type="EMBL" id="EDO61755.1"/>
    </source>
</evidence>
<name>A7VRS5_9FIRM</name>
<proteinExistence type="predicted"/>
<accession>A7VRS5</accession>
<reference evidence="1 2" key="1">
    <citation type="submission" date="2007-08" db="EMBL/GenBank/DDBJ databases">
        <title>Draft genome sequence of Clostridium leptum (DSM 753).</title>
        <authorList>
            <person name="Sudarsanam P."/>
            <person name="Ley R."/>
            <person name="Guruge J."/>
            <person name="Turnbaugh P.J."/>
            <person name="Mahowald M."/>
            <person name="Liep D."/>
            <person name="Gordon J."/>
        </authorList>
    </citation>
    <scope>NUCLEOTIDE SEQUENCE [LARGE SCALE GENOMIC DNA]</scope>
    <source>
        <strain evidence="1 2">DSM 753</strain>
    </source>
</reference>